<dbReference type="Gene3D" id="3.40.50.2000">
    <property type="entry name" value="Glycogen Phosphorylase B"/>
    <property type="match status" value="1"/>
</dbReference>
<reference evidence="2 3" key="1">
    <citation type="submission" date="2018-07" db="EMBL/GenBank/DDBJ databases">
        <title>Thalassococcus profundi sp. nov., a marine bacterium isolated from deep seawater of Okinawa Trough.</title>
        <authorList>
            <person name="Yu M."/>
        </authorList>
    </citation>
    <scope>NUCLEOTIDE SEQUENCE [LARGE SCALE GENOMIC DNA]</scope>
    <source>
        <strain evidence="2 3">WRAS1</strain>
    </source>
</reference>
<sequence length="392" mass="43320">MSDDGPVKLLDLTRLVSRTGQAFTGVDRVEHAYLTHLPEFGPLFGLLRTNLGYLLLDGDGCRDLARRIAAQDWGRRDLLSRLRRRDAPLRARAESDMRRIALDRCTHAGLRRMLRRHLPRGVQYFNVGNTRPARGFWTALDRCGAVSTVMIHDTIPIDHPEVQTPQSVTRARTFLDTAAARADVILCNSKATEADVLRLAAPHRPRTVVAHLGVSVPEAGTPPQGAWSGAPYFVTLGTIEPRKNHALLLDIWPEIDDAHLLICGSRGWQNAEVFARLDAAPDRVHELPGMDDAAVFGLIRDAAGFLFPSFYEGYGLPPVEAAALGTPVLCNTLPIYREVLGDIPIYASVSDRYLWINKINQMARDHAAGQRRAPAFSPPGWAAHFKTVLSSI</sequence>
<feature type="domain" description="Glycosyl transferase family 1" evidence="1">
    <location>
        <begin position="229"/>
        <end position="342"/>
    </location>
</feature>
<dbReference type="Pfam" id="PF00534">
    <property type="entry name" value="Glycos_transf_1"/>
    <property type="match status" value="1"/>
</dbReference>
<evidence type="ECO:0000259" key="1">
    <source>
        <dbReference type="Pfam" id="PF00534"/>
    </source>
</evidence>
<gene>
    <name evidence="2" type="ORF">DU478_03685</name>
</gene>
<keyword evidence="2" id="KW-0808">Transferase</keyword>
<accession>A0A369TRI0</accession>
<organism evidence="2 3">
    <name type="scientific">Thalassococcus profundi</name>
    <dbReference type="NCBI Taxonomy" id="2282382"/>
    <lineage>
        <taxon>Bacteria</taxon>
        <taxon>Pseudomonadati</taxon>
        <taxon>Pseudomonadota</taxon>
        <taxon>Alphaproteobacteria</taxon>
        <taxon>Rhodobacterales</taxon>
        <taxon>Roseobacteraceae</taxon>
        <taxon>Thalassococcus</taxon>
    </lineage>
</organism>
<protein>
    <submittedName>
        <fullName evidence="2">Glycosyltransferase family 1 protein</fullName>
    </submittedName>
</protein>
<name>A0A369TRI0_9RHOB</name>
<dbReference type="OrthoDB" id="9790710at2"/>
<evidence type="ECO:0000313" key="2">
    <source>
        <dbReference type="EMBL" id="RDD67770.1"/>
    </source>
</evidence>
<comment type="caution">
    <text evidence="2">The sequence shown here is derived from an EMBL/GenBank/DDBJ whole genome shotgun (WGS) entry which is preliminary data.</text>
</comment>
<dbReference type="CDD" id="cd03809">
    <property type="entry name" value="GT4_MtfB-like"/>
    <property type="match status" value="1"/>
</dbReference>
<dbReference type="EMBL" id="QPMK01000002">
    <property type="protein sequence ID" value="RDD67770.1"/>
    <property type="molecule type" value="Genomic_DNA"/>
</dbReference>
<keyword evidence="3" id="KW-1185">Reference proteome</keyword>
<dbReference type="AlphaFoldDB" id="A0A369TRI0"/>
<dbReference type="GO" id="GO:0016757">
    <property type="term" value="F:glycosyltransferase activity"/>
    <property type="evidence" value="ECO:0007669"/>
    <property type="project" value="InterPro"/>
</dbReference>
<dbReference type="InterPro" id="IPR001296">
    <property type="entry name" value="Glyco_trans_1"/>
</dbReference>
<dbReference type="Proteomes" id="UP000253977">
    <property type="component" value="Unassembled WGS sequence"/>
</dbReference>
<dbReference type="PANTHER" id="PTHR46401">
    <property type="entry name" value="GLYCOSYLTRANSFERASE WBBK-RELATED"/>
    <property type="match status" value="1"/>
</dbReference>
<proteinExistence type="predicted"/>
<dbReference type="SUPFAM" id="SSF53756">
    <property type="entry name" value="UDP-Glycosyltransferase/glycogen phosphorylase"/>
    <property type="match status" value="1"/>
</dbReference>
<dbReference type="PANTHER" id="PTHR46401:SF8">
    <property type="entry name" value="BLL6006 PROTEIN"/>
    <property type="match status" value="1"/>
</dbReference>
<dbReference type="RefSeq" id="WP_114509582.1">
    <property type="nucleotide sequence ID" value="NZ_QPMK01000002.1"/>
</dbReference>
<evidence type="ECO:0000313" key="3">
    <source>
        <dbReference type="Proteomes" id="UP000253977"/>
    </source>
</evidence>